<comment type="caution">
    <text evidence="2">The sequence shown here is derived from an EMBL/GenBank/DDBJ whole genome shotgun (WGS) entry which is preliminary data.</text>
</comment>
<evidence type="ECO:0000313" key="3">
    <source>
        <dbReference type="Proteomes" id="UP000677913"/>
    </source>
</evidence>
<organism evidence="2 3">
    <name type="scientific">Actinocrinis puniceicyclus</name>
    <dbReference type="NCBI Taxonomy" id="977794"/>
    <lineage>
        <taxon>Bacteria</taxon>
        <taxon>Bacillati</taxon>
        <taxon>Actinomycetota</taxon>
        <taxon>Actinomycetes</taxon>
        <taxon>Catenulisporales</taxon>
        <taxon>Actinospicaceae</taxon>
        <taxon>Actinocrinis</taxon>
    </lineage>
</organism>
<keyword evidence="1" id="KW-0732">Signal</keyword>
<name>A0A8J8BEC4_9ACTN</name>
<accession>A0A8J8BEC4</accession>
<evidence type="ECO:0000256" key="1">
    <source>
        <dbReference type="SAM" id="SignalP"/>
    </source>
</evidence>
<dbReference type="RefSeq" id="WP_211471105.1">
    <property type="nucleotide sequence ID" value="NZ_JAGSXH010000132.1"/>
</dbReference>
<feature type="chain" id="PRO_5035172105" description="Secreted protein" evidence="1">
    <location>
        <begin position="32"/>
        <end position="211"/>
    </location>
</feature>
<protein>
    <recommendedName>
        <fullName evidence="4">Secreted protein</fullName>
    </recommendedName>
</protein>
<dbReference type="Proteomes" id="UP000677913">
    <property type="component" value="Unassembled WGS sequence"/>
</dbReference>
<gene>
    <name evidence="2" type="ORF">KGA66_24525</name>
</gene>
<feature type="signal peptide" evidence="1">
    <location>
        <begin position="1"/>
        <end position="31"/>
    </location>
</feature>
<keyword evidence="3" id="KW-1185">Reference proteome</keyword>
<proteinExistence type="predicted"/>
<dbReference type="EMBL" id="JAGSXH010000132">
    <property type="protein sequence ID" value="MBS2966233.1"/>
    <property type="molecule type" value="Genomic_DNA"/>
</dbReference>
<reference evidence="2" key="1">
    <citation type="submission" date="2021-04" db="EMBL/GenBank/DDBJ databases">
        <title>Genome based classification of Actinospica acidithermotolerans sp. nov., an actinobacterium isolated from an Indonesian hot spring.</title>
        <authorList>
            <person name="Kusuma A.B."/>
            <person name="Putra K.E."/>
            <person name="Nafisah S."/>
            <person name="Loh J."/>
            <person name="Nouioui I."/>
            <person name="Goodfellow M."/>
        </authorList>
    </citation>
    <scope>NUCLEOTIDE SEQUENCE</scope>
    <source>
        <strain evidence="2">DSM 45618</strain>
    </source>
</reference>
<sequence>MLAFKHLRSFSLVAAGTLVTLPVLVGQAASAATASTTTGGSATYIPATSPDLPRGSATYTAANAAGPAASVTGVPQLGSSLRAGSIGAPAAITPNASWICSVYTSDPSKTIEEGQQVIFGESDQLCSGVGYAPVRTVTVIQQYRGLGFWANKDSFDTGLIDDDYSGADAWWICASGTGNQLYRVIGDNYAEANAYEQSVQSLNYLRVTCPS</sequence>
<evidence type="ECO:0008006" key="4">
    <source>
        <dbReference type="Google" id="ProtNLM"/>
    </source>
</evidence>
<evidence type="ECO:0000313" key="2">
    <source>
        <dbReference type="EMBL" id="MBS2966233.1"/>
    </source>
</evidence>
<dbReference type="AlphaFoldDB" id="A0A8J8BEC4"/>